<comment type="caution">
    <text evidence="1">The sequence shown here is derived from an EMBL/GenBank/DDBJ whole genome shotgun (WGS) entry which is preliminary data.</text>
</comment>
<gene>
    <name evidence="1" type="ORF">ONZ43_g2858</name>
</gene>
<evidence type="ECO:0000313" key="1">
    <source>
        <dbReference type="EMBL" id="KAJ8120433.1"/>
    </source>
</evidence>
<name>A0ACC2IZR7_9PEZI</name>
<sequence>MDQFPRLKQPTGTVNSMMYVDPEKEKALRSLVTRSEICLPAPLPENSSSSGGLENTTAASDHSVNKQNTPGQSPGQSSSRIPNPSPDIPPSAIETAEPSISHDSSIDESGDRAHSVMPGSQIPPSHTKLHSYYPLVSHPPAPSSYFPLKPNLILTPPQKTKAEGSDKDTTDHSTSDRAGQSQPGTMYGNRQNKKDQDHMEGPQFRSTAMDKYSRSRSRSQSQQKQPFEAQESYGRGRDHYTGRLPFNSNPSASGGNPGSKSTDRGRTMQRRYEFIDSDDKSYTVLSPVQEAIKKSNDKGVDNTGRESNMTTLTNIIQKCAESSPAQLPARQNPQQQQNKEAASTSATQAPLPQPKVKRRPPPLNLNDPIHVGMVKRSNRYEVEHIAIKSSKAEEFSFGKPPPLDLPQYNDYIRNPPVIPPLDIPSLDALRGIHPLVLYDEWRKNLRSPSTSSQGSIRITNPPPGRERFMTREKTSEDQLPITDYPIAQDTPIVNRVRSRSALGIREEHDKQERQRQISGDSLYTASVYSAGLPSSRGPGILRSATMNDVTHGGRQFSGRAGSRASVSGVMMNDVPPPAEMETLSSPFSPLTPFIMKARGAPAGVARGTKTLFGEHGWLEDTAASGATKPKTEKVGGFLENLKRKAREIADSTSFKPARNTRGSAVNRINISLDAREQSLLYCELEYNLNNALDAYVRAQLNGGRLDASKLSRVADAWAQKGRPKVIGFRYDLETQVDLVMAHINDFRFYGPVQAEGPVAITGLLYAMKTNARYMRVRTFCQPDSVIAKHIFGRSRAVLQGGH</sequence>
<protein>
    <submittedName>
        <fullName evidence="1">Uncharacterized protein</fullName>
    </submittedName>
</protein>
<organism evidence="1 2">
    <name type="scientific">Nemania bipapillata</name>
    <dbReference type="NCBI Taxonomy" id="110536"/>
    <lineage>
        <taxon>Eukaryota</taxon>
        <taxon>Fungi</taxon>
        <taxon>Dikarya</taxon>
        <taxon>Ascomycota</taxon>
        <taxon>Pezizomycotina</taxon>
        <taxon>Sordariomycetes</taxon>
        <taxon>Xylariomycetidae</taxon>
        <taxon>Xylariales</taxon>
        <taxon>Xylariaceae</taxon>
        <taxon>Nemania</taxon>
    </lineage>
</organism>
<reference evidence="1" key="1">
    <citation type="submission" date="2022-11" db="EMBL/GenBank/DDBJ databases">
        <title>Genome Sequence of Nemania bipapillata.</title>
        <authorList>
            <person name="Buettner E."/>
        </authorList>
    </citation>
    <scope>NUCLEOTIDE SEQUENCE</scope>
    <source>
        <strain evidence="1">CP14</strain>
    </source>
</reference>
<proteinExistence type="predicted"/>
<keyword evidence="2" id="KW-1185">Reference proteome</keyword>
<dbReference type="Proteomes" id="UP001153334">
    <property type="component" value="Unassembled WGS sequence"/>
</dbReference>
<dbReference type="EMBL" id="JAPESX010000623">
    <property type="protein sequence ID" value="KAJ8120433.1"/>
    <property type="molecule type" value="Genomic_DNA"/>
</dbReference>
<accession>A0ACC2IZR7</accession>
<evidence type="ECO:0000313" key="2">
    <source>
        <dbReference type="Proteomes" id="UP001153334"/>
    </source>
</evidence>